<dbReference type="EMBL" id="JAHRIQ010083046">
    <property type="protein sequence ID" value="MEQ2248473.1"/>
    <property type="molecule type" value="Genomic_DNA"/>
</dbReference>
<keyword evidence="2" id="KW-1185">Reference proteome</keyword>
<comment type="caution">
    <text evidence="1">The sequence shown here is derived from an EMBL/GenBank/DDBJ whole genome shotgun (WGS) entry which is preliminary data.</text>
</comment>
<dbReference type="Proteomes" id="UP001482620">
    <property type="component" value="Unassembled WGS sequence"/>
</dbReference>
<proteinExistence type="predicted"/>
<gene>
    <name evidence="1" type="ORF">ILYODFUR_019446</name>
</gene>
<sequence length="93" mass="10383">MFPACFGFPALNILQIDAQSLRSLTGAAPVCQASVFQVLDVQWGGAQRMMKLLLKARRGREMQTTKVMTMMTNRGNTWRRPYLLTLPPAGRGL</sequence>
<name>A0ABV0UWA2_9TELE</name>
<evidence type="ECO:0000313" key="1">
    <source>
        <dbReference type="EMBL" id="MEQ2248473.1"/>
    </source>
</evidence>
<evidence type="ECO:0000313" key="2">
    <source>
        <dbReference type="Proteomes" id="UP001482620"/>
    </source>
</evidence>
<reference evidence="1 2" key="1">
    <citation type="submission" date="2021-06" db="EMBL/GenBank/DDBJ databases">
        <authorList>
            <person name="Palmer J.M."/>
        </authorList>
    </citation>
    <scope>NUCLEOTIDE SEQUENCE [LARGE SCALE GENOMIC DNA]</scope>
    <source>
        <strain evidence="2">if_2019</strain>
        <tissue evidence="1">Muscle</tissue>
    </source>
</reference>
<protein>
    <submittedName>
        <fullName evidence="1">Uncharacterized protein</fullName>
    </submittedName>
</protein>
<accession>A0ABV0UWA2</accession>
<organism evidence="1 2">
    <name type="scientific">Ilyodon furcidens</name>
    <name type="common">goldbreast splitfin</name>
    <dbReference type="NCBI Taxonomy" id="33524"/>
    <lineage>
        <taxon>Eukaryota</taxon>
        <taxon>Metazoa</taxon>
        <taxon>Chordata</taxon>
        <taxon>Craniata</taxon>
        <taxon>Vertebrata</taxon>
        <taxon>Euteleostomi</taxon>
        <taxon>Actinopterygii</taxon>
        <taxon>Neopterygii</taxon>
        <taxon>Teleostei</taxon>
        <taxon>Neoteleostei</taxon>
        <taxon>Acanthomorphata</taxon>
        <taxon>Ovalentaria</taxon>
        <taxon>Atherinomorphae</taxon>
        <taxon>Cyprinodontiformes</taxon>
        <taxon>Goodeidae</taxon>
        <taxon>Ilyodon</taxon>
    </lineage>
</organism>